<evidence type="ECO:0000313" key="2">
    <source>
        <dbReference type="Proteomes" id="UP001610432"/>
    </source>
</evidence>
<name>A0ABR4M3G2_9EURO</name>
<evidence type="ECO:0000313" key="1">
    <source>
        <dbReference type="EMBL" id="KAL2871132.1"/>
    </source>
</evidence>
<comment type="caution">
    <text evidence="1">The sequence shown here is derived from an EMBL/GenBank/DDBJ whole genome shotgun (WGS) entry which is preliminary data.</text>
</comment>
<organism evidence="1 2">
    <name type="scientific">Aspergillus lucknowensis</name>
    <dbReference type="NCBI Taxonomy" id="176173"/>
    <lineage>
        <taxon>Eukaryota</taxon>
        <taxon>Fungi</taxon>
        <taxon>Dikarya</taxon>
        <taxon>Ascomycota</taxon>
        <taxon>Pezizomycotina</taxon>
        <taxon>Eurotiomycetes</taxon>
        <taxon>Eurotiomycetidae</taxon>
        <taxon>Eurotiales</taxon>
        <taxon>Aspergillaceae</taxon>
        <taxon>Aspergillus</taxon>
        <taxon>Aspergillus subgen. Nidulantes</taxon>
    </lineage>
</organism>
<dbReference type="RefSeq" id="XP_070890111.1">
    <property type="nucleotide sequence ID" value="XM_071025681.1"/>
</dbReference>
<proteinExistence type="predicted"/>
<dbReference type="Proteomes" id="UP001610432">
    <property type="component" value="Unassembled WGS sequence"/>
</dbReference>
<protein>
    <submittedName>
        <fullName evidence="1">Uncharacterized protein</fullName>
    </submittedName>
</protein>
<dbReference type="EMBL" id="JBFXLQ010000004">
    <property type="protein sequence ID" value="KAL2871132.1"/>
    <property type="molecule type" value="Genomic_DNA"/>
</dbReference>
<reference evidence="1 2" key="1">
    <citation type="submission" date="2024-07" db="EMBL/GenBank/DDBJ databases">
        <title>Section-level genome sequencing and comparative genomics of Aspergillus sections Usti and Cavernicolus.</title>
        <authorList>
            <consortium name="Lawrence Berkeley National Laboratory"/>
            <person name="Nybo J.L."/>
            <person name="Vesth T.C."/>
            <person name="Theobald S."/>
            <person name="Frisvad J.C."/>
            <person name="Larsen T.O."/>
            <person name="Kjaerboelling I."/>
            <person name="Rothschild-Mancinelli K."/>
            <person name="Lyhne E.K."/>
            <person name="Kogle M.E."/>
            <person name="Barry K."/>
            <person name="Clum A."/>
            <person name="Na H."/>
            <person name="Ledsgaard L."/>
            <person name="Lin J."/>
            <person name="Lipzen A."/>
            <person name="Kuo A."/>
            <person name="Riley R."/>
            <person name="Mondo S."/>
            <person name="Labutti K."/>
            <person name="Haridas S."/>
            <person name="Pangalinan J."/>
            <person name="Salamov A.A."/>
            <person name="Simmons B.A."/>
            <person name="Magnuson J.K."/>
            <person name="Chen J."/>
            <person name="Drula E."/>
            <person name="Henrissat B."/>
            <person name="Wiebenga A."/>
            <person name="Lubbers R.J."/>
            <person name="Gomes A.C."/>
            <person name="Macurrencykelacurrency M.R."/>
            <person name="Stajich J."/>
            <person name="Grigoriev I.V."/>
            <person name="Mortensen U.H."/>
            <person name="De Vries R.P."/>
            <person name="Baker S.E."/>
            <person name="Andersen M.R."/>
        </authorList>
    </citation>
    <scope>NUCLEOTIDE SEQUENCE [LARGE SCALE GENOMIC DNA]</scope>
    <source>
        <strain evidence="1 2">CBS 449.75</strain>
    </source>
</reference>
<accession>A0ABR4M3G2</accession>
<sequence>MQTQSSRAMSETHDADQRSIKSSQRLLSFLFTFLICFPTPADLGSHPRIRRSKITSGCRVQRLSAALLAVGESNTRGAFLSMPKTFSSMKKMDLVGRAETSHKMVLFSFDLCSLSPFLLFGVFPRERSGSCVLPILGRLMEGELFHFLVDPVP</sequence>
<dbReference type="GeneID" id="98140753"/>
<keyword evidence="2" id="KW-1185">Reference proteome</keyword>
<gene>
    <name evidence="1" type="ORF">BJX67DRAFT_217940</name>
</gene>